<gene>
    <name evidence="2" type="ORF">TVY486_0704470</name>
</gene>
<protein>
    <submittedName>
        <fullName evidence="2">Uncharacterized protein</fullName>
    </submittedName>
</protein>
<organism evidence="2">
    <name type="scientific">Trypanosoma vivax (strain Y486)</name>
    <dbReference type="NCBI Taxonomy" id="1055687"/>
    <lineage>
        <taxon>Eukaryota</taxon>
        <taxon>Discoba</taxon>
        <taxon>Euglenozoa</taxon>
        <taxon>Kinetoplastea</taxon>
        <taxon>Metakinetoplastina</taxon>
        <taxon>Trypanosomatida</taxon>
        <taxon>Trypanosomatidae</taxon>
        <taxon>Trypanosoma</taxon>
        <taxon>Duttonella</taxon>
    </lineage>
</organism>
<sequence>MDGPTPGQLPPLRSVPTHQVCAFPVRSPSATTYYTLKAKDAARLVSQSSSTHKRQAKWSKPQTTGALKHCWRFLRQELCDPRLALRTSAPLGGVRGNNASKRPSSDVNVLQNPECGGRWGSRRSLLKAADAVVSRGGFDGEAMQFPQLYYMKLKAQGMQCGLLEEVLGDDEEKSEVEKSCVSSENTRQTSQSQVDVCRTLHIVPASPFGRCSGELSSFTALAAALPPKSNENSPRLSCVDFLLEKKEEPLWNDTAVRGRRESVAFSHVSSPVQPQPCIRRGSVAGAASTNEAQRLRLTLLMSTFQNMVDEMVVEHEHDEKEQEALQRHVSIFRELPLQSRYHEMHPLTNMQPMRVDIPSRHHHRQHHE</sequence>
<proteinExistence type="predicted"/>
<evidence type="ECO:0000256" key="1">
    <source>
        <dbReference type="SAM" id="MobiDB-lite"/>
    </source>
</evidence>
<feature type="region of interest" description="Disordered" evidence="1">
    <location>
        <begin position="93"/>
        <end position="113"/>
    </location>
</feature>
<reference evidence="2" key="1">
    <citation type="journal article" date="2012" name="Proc. Natl. Acad. Sci. U.S.A.">
        <title>Antigenic diversity is generated by distinct evolutionary mechanisms in African trypanosome species.</title>
        <authorList>
            <person name="Jackson A.P."/>
            <person name="Berry A."/>
            <person name="Aslett M."/>
            <person name="Allison H.C."/>
            <person name="Burton P."/>
            <person name="Vavrova-Anderson J."/>
            <person name="Brown R."/>
            <person name="Browne H."/>
            <person name="Corton N."/>
            <person name="Hauser H."/>
            <person name="Gamble J."/>
            <person name="Gilderthorp R."/>
            <person name="Marcello L."/>
            <person name="McQuillan J."/>
            <person name="Otto T.D."/>
            <person name="Quail M.A."/>
            <person name="Sanders M.J."/>
            <person name="van Tonder A."/>
            <person name="Ginger M.L."/>
            <person name="Field M.C."/>
            <person name="Barry J.D."/>
            <person name="Hertz-Fowler C."/>
            <person name="Berriman M."/>
        </authorList>
    </citation>
    <scope>NUCLEOTIDE SEQUENCE</scope>
    <source>
        <strain evidence="2">Y486</strain>
    </source>
</reference>
<name>G0TYR4_TRYVY</name>
<accession>G0TYR4</accession>
<dbReference type="VEuPathDB" id="TriTrypDB:TvY486_0704470"/>
<evidence type="ECO:0000313" key="2">
    <source>
        <dbReference type="EMBL" id="CCC49113.1"/>
    </source>
</evidence>
<feature type="compositionally biased region" description="Polar residues" evidence="1">
    <location>
        <begin position="97"/>
        <end position="111"/>
    </location>
</feature>
<dbReference type="EMBL" id="HE573023">
    <property type="protein sequence ID" value="CCC49113.1"/>
    <property type="molecule type" value="Genomic_DNA"/>
</dbReference>
<dbReference type="AlphaFoldDB" id="G0TYR4"/>